<dbReference type="GO" id="GO:0016853">
    <property type="term" value="F:isomerase activity"/>
    <property type="evidence" value="ECO:0007669"/>
    <property type="project" value="UniProtKB-KW"/>
</dbReference>
<reference evidence="2 3" key="1">
    <citation type="submission" date="2019-03" db="EMBL/GenBank/DDBJ databases">
        <title>Draft genome sequences of novel Actinobacteria.</title>
        <authorList>
            <person name="Sahin N."/>
            <person name="Ay H."/>
            <person name="Saygin H."/>
        </authorList>
    </citation>
    <scope>NUCLEOTIDE SEQUENCE [LARGE SCALE GENOMIC DNA]</scope>
    <source>
        <strain evidence="2 3">5K548</strain>
    </source>
</reference>
<dbReference type="CDD" id="cd06558">
    <property type="entry name" value="crotonase-like"/>
    <property type="match status" value="1"/>
</dbReference>
<accession>A0A4R5BXY4</accession>
<comment type="caution">
    <text evidence="2">The sequence shown here is derived from an EMBL/GenBank/DDBJ whole genome shotgun (WGS) entry which is preliminary data.</text>
</comment>
<protein>
    <submittedName>
        <fullName evidence="2">Enoyl-CoA hydratase/isomerase family protein</fullName>
    </submittedName>
</protein>
<evidence type="ECO:0000313" key="3">
    <source>
        <dbReference type="Proteomes" id="UP000294723"/>
    </source>
</evidence>
<name>A0A4R5BXY4_9PSEU</name>
<dbReference type="InterPro" id="IPR001753">
    <property type="entry name" value="Enoyl-CoA_hydra/iso"/>
</dbReference>
<dbReference type="AlphaFoldDB" id="A0A4R5BXY4"/>
<dbReference type="EMBL" id="SMLA01000008">
    <property type="protein sequence ID" value="TDD90563.1"/>
    <property type="molecule type" value="Genomic_DNA"/>
</dbReference>
<keyword evidence="2" id="KW-0413">Isomerase</keyword>
<sequence length="281" mass="29772">MGRRCRSDHCDGGCPMSALDIEIADRIALVTLNRPDALNAINHEMTTELVERVVPLGEGGDVRAVVVRGAGRAFCAGADVGDASGVVADGAVEAVSAAEQVAGHARTQRALEAFATMPVVKVAQVHGHCVGAGFVLAAMCELRIVSEDARFSIPELDFGIPFSMGGLPLVARYLGMTRTADLVLTGRRMGAKEAREGGFVTSVVPREELAAAVLEVAGKVAARPAFLVRETVARLEEAGRELLDGQRSDLSSLVLATLDTESRAVMDEYAQRLLKLPVKRR</sequence>
<evidence type="ECO:0000313" key="2">
    <source>
        <dbReference type="EMBL" id="TDD90563.1"/>
    </source>
</evidence>
<proteinExistence type="inferred from homology"/>
<dbReference type="SUPFAM" id="SSF52096">
    <property type="entry name" value="ClpP/crotonase"/>
    <property type="match status" value="1"/>
</dbReference>
<keyword evidence="3" id="KW-1185">Reference proteome</keyword>
<dbReference type="PANTHER" id="PTHR43149">
    <property type="entry name" value="ENOYL-COA HYDRATASE"/>
    <property type="match status" value="1"/>
</dbReference>
<dbReference type="Proteomes" id="UP000294723">
    <property type="component" value="Unassembled WGS sequence"/>
</dbReference>
<gene>
    <name evidence="2" type="ORF">E1202_08010</name>
</gene>
<dbReference type="Gene3D" id="3.90.226.10">
    <property type="entry name" value="2-enoyl-CoA Hydratase, Chain A, domain 1"/>
    <property type="match status" value="1"/>
</dbReference>
<dbReference type="InterPro" id="IPR045002">
    <property type="entry name" value="Ech1-like"/>
</dbReference>
<dbReference type="InterPro" id="IPR029045">
    <property type="entry name" value="ClpP/crotonase-like_dom_sf"/>
</dbReference>
<dbReference type="PANTHER" id="PTHR43149:SF1">
    <property type="entry name" value="DELTA(3,5)-DELTA(2,4)-DIENOYL-COA ISOMERASE, MITOCHONDRIAL"/>
    <property type="match status" value="1"/>
</dbReference>
<evidence type="ECO:0000256" key="1">
    <source>
        <dbReference type="ARBA" id="ARBA00005254"/>
    </source>
</evidence>
<dbReference type="Pfam" id="PF00378">
    <property type="entry name" value="ECH_1"/>
    <property type="match status" value="1"/>
</dbReference>
<comment type="similarity">
    <text evidence="1">Belongs to the enoyl-CoA hydratase/isomerase family.</text>
</comment>
<organism evidence="2 3">
    <name type="scientific">Saccharopolyspora karakumensis</name>
    <dbReference type="NCBI Taxonomy" id="2530386"/>
    <lineage>
        <taxon>Bacteria</taxon>
        <taxon>Bacillati</taxon>
        <taxon>Actinomycetota</taxon>
        <taxon>Actinomycetes</taxon>
        <taxon>Pseudonocardiales</taxon>
        <taxon>Pseudonocardiaceae</taxon>
        <taxon>Saccharopolyspora</taxon>
    </lineage>
</organism>